<feature type="transmembrane region" description="Helical" evidence="1">
    <location>
        <begin position="662"/>
        <end position="682"/>
    </location>
</feature>
<feature type="domain" description="Wolframin EF-hand" evidence="3">
    <location>
        <begin position="142"/>
        <end position="286"/>
    </location>
</feature>
<organism evidence="5 6">
    <name type="scientific">Acanthoscelides obtectus</name>
    <name type="common">Bean weevil</name>
    <name type="synonym">Bruchus obtectus</name>
    <dbReference type="NCBI Taxonomy" id="200917"/>
    <lineage>
        <taxon>Eukaryota</taxon>
        <taxon>Metazoa</taxon>
        <taxon>Ecdysozoa</taxon>
        <taxon>Arthropoda</taxon>
        <taxon>Hexapoda</taxon>
        <taxon>Insecta</taxon>
        <taxon>Pterygota</taxon>
        <taxon>Neoptera</taxon>
        <taxon>Endopterygota</taxon>
        <taxon>Coleoptera</taxon>
        <taxon>Polyphaga</taxon>
        <taxon>Cucujiformia</taxon>
        <taxon>Chrysomeloidea</taxon>
        <taxon>Chrysomelidae</taxon>
        <taxon>Bruchinae</taxon>
        <taxon>Bruchini</taxon>
        <taxon>Acanthoscelides</taxon>
    </lineage>
</organism>
<dbReference type="GO" id="GO:0055074">
    <property type="term" value="P:calcium ion homeostasis"/>
    <property type="evidence" value="ECO:0007669"/>
    <property type="project" value="TreeGrafter"/>
</dbReference>
<proteinExistence type="predicted"/>
<dbReference type="EMBL" id="CAKOFQ010006905">
    <property type="protein sequence ID" value="CAH1981100.1"/>
    <property type="molecule type" value="Genomic_DNA"/>
</dbReference>
<sequence>MAGIVPKKQGSGRKQWTLHGGQKNSLKRLRSQMASDGCPESQVVLAKQLLEEECGMSAKRSLKKVFRKLLSIYCSFSHPKFESTRNENAELGVYWLIKASQQGNSEATDLLKQCLQNGRGIADHNYMDVKSCISMTQNEKVARRAAKEMFASLSDGREYITSMQLQRKILLTVVDDEVSKPSYDSCQQEELGYKASTSNLVGEHASSTTGSSLDGYKNNADEGEYEMMDGDSLLHCRPQHQSGDISNNSNHDAEVDWLKRCREMPSDVANQKLTEDHLVTAAVDYSHGLLPAVTTTLCLLEPDPRALDRIPLVQRSILHPLLALHILYLNIIKYLGVRSLAFLSLVRSELQLVMLLIAYTILSADNVLNLFPMLLYYTSFGIMVCCTFRCLQDRRELTEYRMWSSLFITYSGGGLNTDYLEHQYIRNNLRPYGHFFLALLVNLLVYPIISDRWIPQSELTVISFLLTFITLLGLIPKRGSRRQRTIFLDPLTLFSFAVNVLAKYPYETDPVVAQGWRFLDLHIPTFPSYVIGNGIEFCINFKLLLYALIPCLLIKMAAREDWKGTYKYLIPHCMTLSWLQVCIISAEAATMLGILRGTLALVGVVLFLPMLGVTSVLLPVLALTKWLVASTNLIYSVCMFVALSGIGLAVCYLLAKTRYSRYTAVVQIVLMVAAFCFLVTSAPVQEKQHLEHHAKKPEQTLRWEVFQRFCHQPVWQDENIAVYQTKCHELMGSVVHWNGYVNEIKIRSIKNGYRTLFDTLLPQKLASYAYCWYGDKLHDNCSKFSELAKDDCESFHDAIRSANGHDCTLSKYDTYTFEVTVRMAAGMWSKAPEVVLLADDFFRSFLLKLKPTDRLWFKGQLINDEASGTDAILGGLRPHVRPSELGCISCQDTRLTEIKMSTQDHSTVATVRDLLDLLRVGAKFIGNILFRPIVIFK</sequence>
<evidence type="ECO:0000256" key="1">
    <source>
        <dbReference type="SAM" id="Phobius"/>
    </source>
</evidence>
<gene>
    <name evidence="5" type="ORF">ACAOBT_LOCUS14319</name>
</gene>
<dbReference type="InterPro" id="IPR045461">
    <property type="entry name" value="Wolframin_OB_fold"/>
</dbReference>
<dbReference type="InterPro" id="IPR045458">
    <property type="entry name" value="Wolframin_Sel1-like_rpt"/>
</dbReference>
<evidence type="ECO:0008006" key="7">
    <source>
        <dbReference type="Google" id="ProtNLM"/>
    </source>
</evidence>
<keyword evidence="6" id="KW-1185">Reference proteome</keyword>
<feature type="transmembrane region" description="Helical" evidence="1">
    <location>
        <begin position="317"/>
        <end position="335"/>
    </location>
</feature>
<feature type="domain" description="Wolframin OB-fold" evidence="2">
    <location>
        <begin position="812"/>
        <end position="937"/>
    </location>
</feature>
<dbReference type="PRINTS" id="PR02060">
    <property type="entry name" value="WOLFFAMILY"/>
</dbReference>
<dbReference type="InterPro" id="IPR045400">
    <property type="entry name" value="Wolframin_Cys-rich"/>
</dbReference>
<name>A0A9P0KV87_ACAOB</name>
<dbReference type="GO" id="GO:0005789">
    <property type="term" value="C:endoplasmic reticulum membrane"/>
    <property type="evidence" value="ECO:0007669"/>
    <property type="project" value="TreeGrafter"/>
</dbReference>
<comment type="caution">
    <text evidence="5">The sequence shown here is derived from an EMBL/GenBank/DDBJ whole genome shotgun (WGS) entry which is preliminary data.</text>
</comment>
<dbReference type="Proteomes" id="UP001152888">
    <property type="component" value="Unassembled WGS sequence"/>
</dbReference>
<dbReference type="GO" id="GO:0030968">
    <property type="term" value="P:endoplasmic reticulum unfolded protein response"/>
    <property type="evidence" value="ECO:0007669"/>
    <property type="project" value="TreeGrafter"/>
</dbReference>
<keyword evidence="1" id="KW-0472">Membrane</keyword>
<feature type="transmembrane region" description="Helical" evidence="1">
    <location>
        <begin position="455"/>
        <end position="475"/>
    </location>
</feature>
<feature type="transmembrane region" description="Helical" evidence="1">
    <location>
        <begin position="374"/>
        <end position="391"/>
    </location>
</feature>
<evidence type="ECO:0000259" key="4">
    <source>
        <dbReference type="Pfam" id="PF20053"/>
    </source>
</evidence>
<keyword evidence="1" id="KW-0812">Transmembrane</keyword>
<accession>A0A9P0KV87</accession>
<feature type="transmembrane region" description="Helical" evidence="1">
    <location>
        <begin position="599"/>
        <end position="621"/>
    </location>
</feature>
<dbReference type="Pfam" id="PF19914">
    <property type="entry name" value="WEF-hand"/>
    <property type="match status" value="1"/>
</dbReference>
<dbReference type="OrthoDB" id="5865303at2759"/>
<evidence type="ECO:0000259" key="2">
    <source>
        <dbReference type="Pfam" id="PF19913"/>
    </source>
</evidence>
<dbReference type="PANTHER" id="PTHR13098:SF3">
    <property type="entry name" value="WOLFRAMIN"/>
    <property type="match status" value="1"/>
</dbReference>
<dbReference type="PANTHER" id="PTHR13098">
    <property type="entry name" value="WOLFRAMIN"/>
    <property type="match status" value="1"/>
</dbReference>
<evidence type="ECO:0000313" key="5">
    <source>
        <dbReference type="EMBL" id="CAH1981100.1"/>
    </source>
</evidence>
<dbReference type="Pfam" id="PF19913">
    <property type="entry name" value="WCOB"/>
    <property type="match status" value="1"/>
</dbReference>
<dbReference type="InterPro" id="IPR045460">
    <property type="entry name" value="Wolframin_EF-hand"/>
</dbReference>
<feature type="transmembrane region" description="Helical" evidence="1">
    <location>
        <begin position="432"/>
        <end position="449"/>
    </location>
</feature>
<protein>
    <recommendedName>
        <fullName evidence="7">Wolframin</fullName>
    </recommendedName>
</protein>
<feature type="domain" description="Wolframin cysteine-rich" evidence="4">
    <location>
        <begin position="703"/>
        <end position="810"/>
    </location>
</feature>
<dbReference type="Pfam" id="PF20053">
    <property type="entry name" value="WC-rich"/>
    <property type="match status" value="1"/>
</dbReference>
<feature type="transmembrane region" description="Helical" evidence="1">
    <location>
        <begin position="633"/>
        <end position="655"/>
    </location>
</feature>
<dbReference type="AlphaFoldDB" id="A0A9P0KV87"/>
<evidence type="ECO:0000259" key="3">
    <source>
        <dbReference type="Pfam" id="PF19914"/>
    </source>
</evidence>
<dbReference type="InterPro" id="IPR026209">
    <property type="entry name" value="Wolframin_fam"/>
</dbReference>
<feature type="transmembrane region" description="Helical" evidence="1">
    <location>
        <begin position="526"/>
        <end position="549"/>
    </location>
</feature>
<reference evidence="5" key="1">
    <citation type="submission" date="2022-03" db="EMBL/GenBank/DDBJ databases">
        <authorList>
            <person name="Sayadi A."/>
        </authorList>
    </citation>
    <scope>NUCLEOTIDE SEQUENCE</scope>
</reference>
<dbReference type="Pfam" id="PF20023">
    <property type="entry name" value="WSLR"/>
    <property type="match status" value="1"/>
</dbReference>
<keyword evidence="1" id="KW-1133">Transmembrane helix</keyword>
<feature type="transmembrane region" description="Helical" evidence="1">
    <location>
        <begin position="342"/>
        <end position="362"/>
    </location>
</feature>
<evidence type="ECO:0000313" key="6">
    <source>
        <dbReference type="Proteomes" id="UP001152888"/>
    </source>
</evidence>